<feature type="region of interest" description="Disordered" evidence="2">
    <location>
        <begin position="15"/>
        <end position="60"/>
    </location>
</feature>
<feature type="coiled-coil region" evidence="1">
    <location>
        <begin position="734"/>
        <end position="768"/>
    </location>
</feature>
<feature type="domain" description="Dynein regulatory complex subunit 7 MORN" evidence="4">
    <location>
        <begin position="495"/>
        <end position="773"/>
    </location>
</feature>
<dbReference type="CTD" id="4379864"/>
<evidence type="ECO:0000256" key="1">
    <source>
        <dbReference type="SAM" id="Coils"/>
    </source>
</evidence>
<protein>
    <submittedName>
        <fullName evidence="6">Dynein regulatory complex subunit 7</fullName>
    </submittedName>
</protein>
<sequence>MDPDSLDWIWQDLATADSTNEPKADVDNDDDDFDFDFCRSGDEGRGSDDDDVSSDSSAGYTWTAATDTNTMRELRELVDGVEKELKSMSFVNDLDAGDGSATLVDSEHLEEADRESDDTRFYVDAVDAVRRKISQVRLVWADAVHRCTTDGKNVPDSFVKTTNIEKIVLLYASNFIEQFKMKYPNRRQLSLVLENECGVQKCVCTAIKPSRLVYHDLDDLISYSEFVANYITYIKLDDPTNVPKKIMSPLTTLENQTANCFELAILLASFLIGYGYNAFVVQGYATESVCNNDLSKIKLDMSKYDSKPKPDESDDVEDVNDIYAVDFEIDMCSEFVNLLIEEEKKKSIVVDEVKENNIDRSSDLLYGRRVHCWVMIIPLEVEDEKTTNNPYFIEPSVGERKEISDDSYIGIEFIWNHKNYWINLQSLNNGCTEYKIDLTNKKCWEQFLPDETQYLQRSTLERRHYENESSRNVIMPNSWVSVLEVPRNKYLMLYPMGKKMTRYMNALKESYAEYILPDGLIERITFYAEPEYKNKMFVKEFYRHRVDKLISLEIRFSVDKNEIVEYFSSGRKDCLKTHTFSGEINSLDSDRSFVFYNLRLDSMIKLEIDHISFTTTFSDRSDLLFWCMSEFEKLENMDGQVINSKRKPKLIIEKYLRDESKHKDRDIATIHYDFALNNIFVQYQFGEGQITQSKRLFIKPTVANSKDFDPESVTEHIVYPYEGHLEPHESYTLLQEMLNAEIEAVRAISKLEDEVIEILENRSRERSECKLKINSLDWDRNYKTRKLLQIKKDKKLAVVERENAENIDYALPYLESGKIPYKYDKVSKIRDKVVSKFRQNTINQFIRVKNSFLKKESKMRSITMALEKDNLNVELKNEMLKLGSSMKNELEVLTLKLQRYKEIRAERYNNLVMYLNSKPEFKMLPPLKLLDSNGT</sequence>
<keyword evidence="1" id="KW-0175">Coiled coil</keyword>
<gene>
    <name evidence="6" type="primary">LOC112686734</name>
</gene>
<dbReference type="GeneID" id="112686734"/>
<evidence type="ECO:0000313" key="6">
    <source>
        <dbReference type="RefSeq" id="XP_025414927.1"/>
    </source>
</evidence>
<dbReference type="Pfam" id="PF24667">
    <property type="entry name" value="MORN_DRC7"/>
    <property type="match status" value="1"/>
</dbReference>
<dbReference type="PANTHER" id="PTHR35249">
    <property type="entry name" value="DYNEIN REGULATORY COMPLEX SUBUNIT 7"/>
    <property type="match status" value="1"/>
</dbReference>
<name>A0A8B8FVR9_9HEMI</name>
<dbReference type="GO" id="GO:0031514">
    <property type="term" value="C:motile cilium"/>
    <property type="evidence" value="ECO:0007669"/>
    <property type="project" value="TreeGrafter"/>
</dbReference>
<dbReference type="AlphaFoldDB" id="A0A8B8FVR9"/>
<keyword evidence="5" id="KW-1185">Reference proteome</keyword>
<evidence type="ECO:0000313" key="5">
    <source>
        <dbReference type="Proteomes" id="UP000694846"/>
    </source>
</evidence>
<dbReference type="RefSeq" id="XP_025414927.1">
    <property type="nucleotide sequence ID" value="XM_025559142.1"/>
</dbReference>
<proteinExistence type="predicted"/>
<feature type="domain" description="CEP76/DRC7 peptidase-like" evidence="3">
    <location>
        <begin position="370"/>
        <end position="447"/>
    </location>
</feature>
<dbReference type="GO" id="GO:0030317">
    <property type="term" value="P:flagellated sperm motility"/>
    <property type="evidence" value="ECO:0007669"/>
    <property type="project" value="TreeGrafter"/>
</dbReference>
<evidence type="ECO:0000259" key="4">
    <source>
        <dbReference type="Pfam" id="PF24667"/>
    </source>
</evidence>
<dbReference type="Proteomes" id="UP000694846">
    <property type="component" value="Unplaced"/>
</dbReference>
<reference evidence="6" key="1">
    <citation type="submission" date="2025-08" db="UniProtKB">
        <authorList>
            <consortium name="RefSeq"/>
        </authorList>
    </citation>
    <scope>IDENTIFICATION</scope>
    <source>
        <tissue evidence="6">Whole body</tissue>
    </source>
</reference>
<accession>A0A8B8FVR9</accession>
<organism evidence="5 6">
    <name type="scientific">Sipha flava</name>
    <name type="common">yellow sugarcane aphid</name>
    <dbReference type="NCBI Taxonomy" id="143950"/>
    <lineage>
        <taxon>Eukaryota</taxon>
        <taxon>Metazoa</taxon>
        <taxon>Ecdysozoa</taxon>
        <taxon>Arthropoda</taxon>
        <taxon>Hexapoda</taxon>
        <taxon>Insecta</taxon>
        <taxon>Pterygota</taxon>
        <taxon>Neoptera</taxon>
        <taxon>Paraneoptera</taxon>
        <taxon>Hemiptera</taxon>
        <taxon>Sternorrhyncha</taxon>
        <taxon>Aphidomorpha</taxon>
        <taxon>Aphidoidea</taxon>
        <taxon>Aphididae</taxon>
        <taxon>Sipha</taxon>
    </lineage>
</organism>
<dbReference type="InterPro" id="IPR056290">
    <property type="entry name" value="CEPT76/DRC7_peptidase-like_dom"/>
</dbReference>
<feature type="compositionally biased region" description="Basic and acidic residues" evidence="2">
    <location>
        <begin position="36"/>
        <end position="47"/>
    </location>
</feature>
<dbReference type="InterPro" id="IPR033551">
    <property type="entry name" value="DRC7/lobo"/>
</dbReference>
<dbReference type="Pfam" id="PF24656">
    <property type="entry name" value="CEPT76_peptidase"/>
    <property type="match status" value="1"/>
</dbReference>
<dbReference type="PANTHER" id="PTHR35249:SF2">
    <property type="entry name" value="DYNEIN REGULATORY COMPLEX SUBUNIT 7"/>
    <property type="match status" value="1"/>
</dbReference>
<dbReference type="OrthoDB" id="10262874at2759"/>
<evidence type="ECO:0000256" key="2">
    <source>
        <dbReference type="SAM" id="MobiDB-lite"/>
    </source>
</evidence>
<evidence type="ECO:0000259" key="3">
    <source>
        <dbReference type="Pfam" id="PF24656"/>
    </source>
</evidence>
<dbReference type="InterPro" id="IPR056291">
    <property type="entry name" value="MORN_DRC7"/>
</dbReference>